<evidence type="ECO:0000313" key="3">
    <source>
        <dbReference type="Proteomes" id="UP000253090"/>
    </source>
</evidence>
<organism evidence="2 3">
    <name type="scientific">Fontibacillus phaseoli</name>
    <dbReference type="NCBI Taxonomy" id="1416533"/>
    <lineage>
        <taxon>Bacteria</taxon>
        <taxon>Bacillati</taxon>
        <taxon>Bacillota</taxon>
        <taxon>Bacilli</taxon>
        <taxon>Bacillales</taxon>
        <taxon>Paenibacillaceae</taxon>
        <taxon>Fontibacillus</taxon>
    </lineage>
</organism>
<dbReference type="PANTHER" id="PTHR40265">
    <property type="entry name" value="BLL2707 PROTEIN"/>
    <property type="match status" value="1"/>
</dbReference>
<evidence type="ECO:0000313" key="2">
    <source>
        <dbReference type="EMBL" id="RCX23344.1"/>
    </source>
</evidence>
<accession>A0A369BUR0</accession>
<keyword evidence="3" id="KW-1185">Reference proteome</keyword>
<dbReference type="RefSeq" id="WP_114495237.1">
    <property type="nucleotide sequence ID" value="NZ_QPJW01000001.1"/>
</dbReference>
<comment type="caution">
    <text evidence="2">The sequence shown here is derived from an EMBL/GenBank/DDBJ whole genome shotgun (WGS) entry which is preliminary data.</text>
</comment>
<dbReference type="InterPro" id="IPR029068">
    <property type="entry name" value="Glyas_Bleomycin-R_OHBP_Dase"/>
</dbReference>
<protein>
    <submittedName>
        <fullName evidence="2">Glyoxalase-like protein</fullName>
    </submittedName>
</protein>
<dbReference type="EMBL" id="QPJW01000001">
    <property type="protein sequence ID" value="RCX23344.1"/>
    <property type="molecule type" value="Genomic_DNA"/>
</dbReference>
<dbReference type="InterPro" id="IPR025870">
    <property type="entry name" value="Glyoxalase-like_dom"/>
</dbReference>
<dbReference type="AlphaFoldDB" id="A0A369BUR0"/>
<dbReference type="PANTHER" id="PTHR40265:SF1">
    <property type="entry name" value="GLYOXALASE-LIKE DOMAIN-CONTAINING PROTEIN"/>
    <property type="match status" value="1"/>
</dbReference>
<sequence>MAIMKWDHLVHYVNDLDKPVEIFGDHGLVAFKGGSHKDWGTYNALSYFGLTYIEFLGIENLELAKATEHNVVVRDAVKVLPGHEVLSRVVIRTDDIEETAASLKSAGLSLSPIIDGRRLDNEGRLIEWRMMTIDGDFQGLVYPFVIQWNGTDEERLERLTASGVIQSHPAGQAEIKKAIFRVSDPAAAAEHWGECFGLPIAQSEGNDTFTLKIGDQSFDFVQGDENQFKQVVFETDSIGLQGKSIHIGAGEYVFIEKATP</sequence>
<dbReference type="Pfam" id="PF13468">
    <property type="entry name" value="Glyoxalase_3"/>
    <property type="match status" value="1"/>
</dbReference>
<feature type="domain" description="Glyoxalase-like" evidence="1">
    <location>
        <begin position="6"/>
        <end position="194"/>
    </location>
</feature>
<dbReference type="Proteomes" id="UP000253090">
    <property type="component" value="Unassembled WGS sequence"/>
</dbReference>
<gene>
    <name evidence="2" type="ORF">DFP94_101941</name>
</gene>
<name>A0A369BUR0_9BACL</name>
<proteinExistence type="predicted"/>
<dbReference type="SUPFAM" id="SSF54593">
    <property type="entry name" value="Glyoxalase/Bleomycin resistance protein/Dihydroxybiphenyl dioxygenase"/>
    <property type="match status" value="1"/>
</dbReference>
<reference evidence="2 3" key="1">
    <citation type="submission" date="2018-07" db="EMBL/GenBank/DDBJ databases">
        <title>Genomic Encyclopedia of Type Strains, Phase III (KMG-III): the genomes of soil and plant-associated and newly described type strains.</title>
        <authorList>
            <person name="Whitman W."/>
        </authorList>
    </citation>
    <scope>NUCLEOTIDE SEQUENCE [LARGE SCALE GENOMIC DNA]</scope>
    <source>
        <strain evidence="2 3">CECT 8333</strain>
    </source>
</reference>
<dbReference type="OrthoDB" id="9111355at2"/>
<dbReference type="Gene3D" id="3.10.180.10">
    <property type="entry name" value="2,3-Dihydroxybiphenyl 1,2-Dioxygenase, domain 1"/>
    <property type="match status" value="1"/>
</dbReference>
<evidence type="ECO:0000259" key="1">
    <source>
        <dbReference type="Pfam" id="PF13468"/>
    </source>
</evidence>